<proteinExistence type="predicted"/>
<comment type="caution">
    <text evidence="4">The sequence shown here is derived from an EMBL/GenBank/DDBJ whole genome shotgun (WGS) entry which is preliminary data.</text>
</comment>
<dbReference type="InterPro" id="IPR025263">
    <property type="entry name" value="YhdP_central"/>
</dbReference>
<keyword evidence="2" id="KW-1133">Transmembrane helix</keyword>
<feature type="region of interest" description="Disordered" evidence="1">
    <location>
        <begin position="1264"/>
        <end position="1293"/>
    </location>
</feature>
<sequence>MLKSSLLLAWRGMGKLSRAVLEIALLLAIAGALVLLTLRYSILPDIEHYHEQITAAASAAVGQPLTIGRIEADWDGLRPRLLLSDVQIFDKQGHVALSLPHLENTVAWTSLFTAELRFKRLEIDSPDLSVRRDAQGRWYVAGIVLQGGGESGEGSADWLLHQSQIVIRHGRITWQDELRAAPPLVLEQVDLGIENRFGRHRFALLASAPARLASRLDVRGNFYGDSFADMSEWQGQLFTQLDYADVPAWKTWVTLPTAFRRGKGALRLWLGFEQGQLNSVDADVALAGVQARLSEELPQLDLRELRGRVGWHLLEHGFEVTTQRLSLQMRDGFRLKPTDFYLRLAGGAESKLASGEIRANQLELADIGVLSSYLPLRDELKKQIADTAPQGRITSLQALWQSNAGEISHYELKANFDGLSMHRVGTLPGFSGLSGKVDGADSGGTFSLDSRKVKLDAPQLFAEPVEFDTLAARLGWQRNSRGVEIKLSNVEIANDDLAGTIYGSYQTEQDGPGSIDATANMTRIAVGNIAHYTPIPAVGKATHDWLHSAVQEGQADRFKVRLRGNLRDFPFVGNERGLFRLEARAKGVALQFLKDWPRIEDAQTSLLIEGNRLEANAANATTAGAHLQNVKVVIPDLLSSNVLLQVRGEATDATQRCLDYIVKSPVNGYLGGFVGEIKANGDGKLGLQLDIPLGDAGPIKVRGDYRFVNNEIDFGGNIPLLRKVNGVLLFTESSVNAGDIGAQILGGPAHVEVLSQNGGVMTRAHGTLDLDALNTLSPRPLLRRVHGNADWNTEIRVQNGLLDVAVDSDLQGVVSDLPAPLDKQAGERIPLHFELKGIDPGRETLGLRYGSLLDTRLSRQRNADGIWDIRRGRIAFGGTANPGGKEGIWIVGEIPRVSLEGWSGLGLAAGGGSGMPNIAGIDVTVGKLTGYGNAVSGLDINGSGRNGLLSLRLASRELNGDVIWQPQGNGKLLGRFKSAMLGEGAADTAKPVRPAAASSAAPDNTAFPAVDVAVEKLFYKGRQLGKLELELSESSGNVLLDRLLLTNPDGVLNMSGKWQAAPEQTRISVRVDISDAGKILSRSGYPGSLKDGNGSLQSDLYWAGGPDSFSYAKLNGAVHLNVGKGRFLKVDPGAAKLLGVLSLQSIPKRISLDFTDVFSSGFEFDSITGNAQIVNGLLLTDDMKLNGAAAKVTMSGRIDMINETQELKVRIFPAIGDNVSLLSFAAGPVVGVGVLLANKLLRDPLDKLVSFDYNVSGSWADPKVEKVGQSRAASDGASAQSGVPAVGGTGSGD</sequence>
<reference evidence="4" key="1">
    <citation type="submission" date="2016-10" db="EMBL/GenBank/DDBJ databases">
        <title>Sequence of Gallionella enrichment culture.</title>
        <authorList>
            <person name="Poehlein A."/>
            <person name="Muehling M."/>
            <person name="Daniel R."/>
        </authorList>
    </citation>
    <scope>NUCLEOTIDE SEQUENCE</scope>
</reference>
<name>A0A1J5TG31_9ZZZZ</name>
<evidence type="ECO:0000313" key="4">
    <source>
        <dbReference type="EMBL" id="OIR19930.1"/>
    </source>
</evidence>
<accession>A0A1J5TG31</accession>
<gene>
    <name evidence="4" type="ORF">GALL_08150</name>
</gene>
<keyword evidence="2" id="KW-0472">Membrane</keyword>
<dbReference type="PANTHER" id="PTHR38690:SF1">
    <property type="entry name" value="PROTEASE"/>
    <property type="match status" value="1"/>
</dbReference>
<dbReference type="NCBIfam" id="TIGR02099">
    <property type="entry name" value="YhdP family protein"/>
    <property type="match status" value="1"/>
</dbReference>
<dbReference type="Pfam" id="PF13116">
    <property type="entry name" value="YhdP"/>
    <property type="match status" value="1"/>
</dbReference>
<dbReference type="PANTHER" id="PTHR38690">
    <property type="entry name" value="PROTEASE-RELATED"/>
    <property type="match status" value="1"/>
</dbReference>
<organism evidence="4">
    <name type="scientific">mine drainage metagenome</name>
    <dbReference type="NCBI Taxonomy" id="410659"/>
    <lineage>
        <taxon>unclassified sequences</taxon>
        <taxon>metagenomes</taxon>
        <taxon>ecological metagenomes</taxon>
    </lineage>
</organism>
<evidence type="ECO:0000256" key="2">
    <source>
        <dbReference type="SAM" id="Phobius"/>
    </source>
</evidence>
<dbReference type="EMBL" id="MLJW01000001">
    <property type="protein sequence ID" value="OIR19930.1"/>
    <property type="molecule type" value="Genomic_DNA"/>
</dbReference>
<feature type="domain" description="YhdP central" evidence="3">
    <location>
        <begin position="15"/>
        <end position="1264"/>
    </location>
</feature>
<evidence type="ECO:0000259" key="3">
    <source>
        <dbReference type="Pfam" id="PF13116"/>
    </source>
</evidence>
<protein>
    <recommendedName>
        <fullName evidence="3">YhdP central domain-containing protein</fullName>
    </recommendedName>
</protein>
<feature type="transmembrane region" description="Helical" evidence="2">
    <location>
        <begin position="20"/>
        <end position="42"/>
    </location>
</feature>
<dbReference type="InterPro" id="IPR011836">
    <property type="entry name" value="YhdP"/>
</dbReference>
<keyword evidence="2" id="KW-0812">Transmembrane</keyword>
<evidence type="ECO:0000256" key="1">
    <source>
        <dbReference type="SAM" id="MobiDB-lite"/>
    </source>
</evidence>